<evidence type="ECO:0000313" key="2">
    <source>
        <dbReference type="Proteomes" id="UP000249341"/>
    </source>
</evidence>
<organism evidence="1 2">
    <name type="scientific">Actinoplanes lutulentus</name>
    <dbReference type="NCBI Taxonomy" id="1287878"/>
    <lineage>
        <taxon>Bacteria</taxon>
        <taxon>Bacillati</taxon>
        <taxon>Actinomycetota</taxon>
        <taxon>Actinomycetes</taxon>
        <taxon>Micromonosporales</taxon>
        <taxon>Micromonosporaceae</taxon>
        <taxon>Actinoplanes</taxon>
    </lineage>
</organism>
<accession>A0A327ZFE4</accession>
<protein>
    <submittedName>
        <fullName evidence="1">Uncharacterized protein</fullName>
    </submittedName>
</protein>
<keyword evidence="2" id="KW-1185">Reference proteome</keyword>
<comment type="caution">
    <text evidence="1">The sequence shown here is derived from an EMBL/GenBank/DDBJ whole genome shotgun (WGS) entry which is preliminary data.</text>
</comment>
<name>A0A327ZFE4_9ACTN</name>
<dbReference type="AlphaFoldDB" id="A0A327ZFE4"/>
<dbReference type="Proteomes" id="UP000249341">
    <property type="component" value="Unassembled WGS sequence"/>
</dbReference>
<reference evidence="1 2" key="1">
    <citation type="submission" date="2018-06" db="EMBL/GenBank/DDBJ databases">
        <title>Genomic Encyclopedia of Type Strains, Phase III (KMG-III): the genomes of soil and plant-associated and newly described type strains.</title>
        <authorList>
            <person name="Whitman W."/>
        </authorList>
    </citation>
    <scope>NUCLEOTIDE SEQUENCE [LARGE SCALE GENOMIC DNA]</scope>
    <source>
        <strain evidence="1 2">CGMCC 4.7090</strain>
    </source>
</reference>
<evidence type="ECO:0000313" key="1">
    <source>
        <dbReference type="EMBL" id="RAK39483.1"/>
    </source>
</evidence>
<gene>
    <name evidence="1" type="ORF">B0I29_10419</name>
</gene>
<dbReference type="EMBL" id="QLMJ01000004">
    <property type="protein sequence ID" value="RAK39483.1"/>
    <property type="molecule type" value="Genomic_DNA"/>
</dbReference>
<proteinExistence type="predicted"/>
<sequence length="120" mass="12811">MTLGQTCPGTEYQQACRQPDDDCGVDLMATASMTQVSLTQAMGFATVSRTLVSLAAEVFTGVQKAVVGPDNVRTARDNAWAAIQADRARAEARAETSRAVAALIATRPRRTRAKKLAKAR</sequence>